<protein>
    <recommendedName>
        <fullName evidence="3">Biotin carboxylase</fullName>
    </recommendedName>
</protein>
<sequence>MPVTPRPIVLSHINNPRAPRHQRETTRFIARWLASIRGLEYGGDFDPRLHAGHRCYLVPAQTLKGPEEARALNVHGPDDLFGGYVERDFMASKIIAHPLVSPRAIHPEGWSEAFATRVHECALPGFSVFSRDDAEVAVRQLLPHGTVRVKAARASGGREQWQISAMDELHAWFGEPNGDAMLEGGVVFEQDLAECQTFSVGQLSIDGRLLSYFGTQHVTPDHAGELAYGGSDLVVVQGDYDALLTLDLADPVRLAIAQARCFDAAADALLPGFFASRRNYDTVQGLDLQGQMRAGILEQSWRIGGATSAEVAALQAFIDNPRLRAVRASSFERFEDKPLPANATVIFRGKDAEVGFLLKYAMVEPYDGPK</sequence>
<dbReference type="SUPFAM" id="SSF56059">
    <property type="entry name" value="Glutathione synthetase ATP-binding domain-like"/>
    <property type="match status" value="1"/>
</dbReference>
<name>A0A0B3BNI9_9PSED</name>
<dbReference type="OrthoDB" id="8648979at2"/>
<proteinExistence type="predicted"/>
<organism evidence="1 2">
    <name type="scientific">Pseudomonas flexibilis</name>
    <dbReference type="NCBI Taxonomy" id="706570"/>
    <lineage>
        <taxon>Bacteria</taxon>
        <taxon>Pseudomonadati</taxon>
        <taxon>Pseudomonadota</taxon>
        <taxon>Gammaproteobacteria</taxon>
        <taxon>Pseudomonadales</taxon>
        <taxon>Pseudomonadaceae</taxon>
        <taxon>Pseudomonas</taxon>
    </lineage>
</organism>
<keyword evidence="2" id="KW-1185">Reference proteome</keyword>
<gene>
    <name evidence="1" type="ORF">PT85_13085</name>
</gene>
<dbReference type="EMBL" id="JTAK01000005">
    <property type="protein sequence ID" value="KHO64175.1"/>
    <property type="molecule type" value="Genomic_DNA"/>
</dbReference>
<evidence type="ECO:0000313" key="2">
    <source>
        <dbReference type="Proteomes" id="UP000030980"/>
    </source>
</evidence>
<dbReference type="STRING" id="706570.PT85_13085"/>
<dbReference type="Proteomes" id="UP000030980">
    <property type="component" value="Unassembled WGS sequence"/>
</dbReference>
<dbReference type="RefSeq" id="WP_027590333.1">
    <property type="nucleotide sequence ID" value="NZ_FMUP01000003.1"/>
</dbReference>
<reference evidence="1 2" key="1">
    <citation type="submission" date="2014-11" db="EMBL/GenBank/DDBJ databases">
        <title>Genome sequence of Pseudomonas tuomuerensis JCM 14085.</title>
        <authorList>
            <person name="Shin S.-K."/>
            <person name="Yi H."/>
        </authorList>
    </citation>
    <scope>NUCLEOTIDE SEQUENCE [LARGE SCALE GENOMIC DNA]</scope>
    <source>
        <strain evidence="1 2">JCM 14085</strain>
    </source>
</reference>
<evidence type="ECO:0000313" key="1">
    <source>
        <dbReference type="EMBL" id="KHO64175.1"/>
    </source>
</evidence>
<evidence type="ECO:0008006" key="3">
    <source>
        <dbReference type="Google" id="ProtNLM"/>
    </source>
</evidence>
<dbReference type="AlphaFoldDB" id="A0A0B3BNI9"/>
<dbReference type="InterPro" id="IPR021519">
    <property type="entry name" value="DUF3182"/>
</dbReference>
<dbReference type="Pfam" id="PF11379">
    <property type="entry name" value="DUF3182"/>
    <property type="match status" value="1"/>
</dbReference>
<accession>A0A0B3BNI9</accession>
<comment type="caution">
    <text evidence="1">The sequence shown here is derived from an EMBL/GenBank/DDBJ whole genome shotgun (WGS) entry which is preliminary data.</text>
</comment>